<dbReference type="AlphaFoldDB" id="A0A4U0S6G0"/>
<protein>
    <submittedName>
        <fullName evidence="6">TetR/AcrR family transcriptional regulator</fullName>
    </submittedName>
</protein>
<dbReference type="FunFam" id="1.10.10.60:FF:000141">
    <property type="entry name" value="TetR family transcriptional regulator"/>
    <property type="match status" value="1"/>
</dbReference>
<accession>A0A4U0S6G0</accession>
<evidence type="ECO:0000259" key="5">
    <source>
        <dbReference type="PROSITE" id="PS50977"/>
    </source>
</evidence>
<dbReference type="InterPro" id="IPR001647">
    <property type="entry name" value="HTH_TetR"/>
</dbReference>
<sequence length="197" mass="21227">MMGTEAKEATSERREAITDAATGVFLRYGYKKTSMDDLARAAGLSRQGLYLHFKTKEALFTAALLRLASQIRAAARAAIDRDDLDLEERLLGAFEAFQGHAIGTAGSQSINELLETAASLGGRLVHEMEQDLVNSVADLLTRTGVATGWKEAGISAHDLAEHLYATSTGLTHTATTPTTYRTRMRTAVKIVTSGTHT</sequence>
<proteinExistence type="predicted"/>
<keyword evidence="7" id="KW-1185">Reference proteome</keyword>
<dbReference type="InterPro" id="IPR009057">
    <property type="entry name" value="Homeodomain-like_sf"/>
</dbReference>
<keyword evidence="1" id="KW-0805">Transcription regulation</keyword>
<keyword evidence="3" id="KW-0804">Transcription</keyword>
<dbReference type="OrthoDB" id="3472818at2"/>
<dbReference type="SUPFAM" id="SSF46689">
    <property type="entry name" value="Homeodomain-like"/>
    <property type="match status" value="1"/>
</dbReference>
<dbReference type="Gene3D" id="1.10.357.10">
    <property type="entry name" value="Tetracycline Repressor, domain 2"/>
    <property type="match status" value="1"/>
</dbReference>
<evidence type="ECO:0000256" key="1">
    <source>
        <dbReference type="ARBA" id="ARBA00023015"/>
    </source>
</evidence>
<evidence type="ECO:0000256" key="2">
    <source>
        <dbReference type="ARBA" id="ARBA00023125"/>
    </source>
</evidence>
<dbReference type="PANTHER" id="PTHR47506">
    <property type="entry name" value="TRANSCRIPTIONAL REGULATORY PROTEIN"/>
    <property type="match status" value="1"/>
</dbReference>
<feature type="DNA-binding region" description="H-T-H motif" evidence="4">
    <location>
        <begin position="34"/>
        <end position="53"/>
    </location>
</feature>
<keyword evidence="2 4" id="KW-0238">DNA-binding</keyword>
<dbReference type="PROSITE" id="PS50977">
    <property type="entry name" value="HTH_TETR_2"/>
    <property type="match status" value="1"/>
</dbReference>
<evidence type="ECO:0000313" key="7">
    <source>
        <dbReference type="Proteomes" id="UP000305778"/>
    </source>
</evidence>
<dbReference type="GO" id="GO:0003677">
    <property type="term" value="F:DNA binding"/>
    <property type="evidence" value="ECO:0007669"/>
    <property type="project" value="UniProtKB-UniRule"/>
</dbReference>
<organism evidence="6 7">
    <name type="scientific">Actinacidiphila oryziradicis</name>
    <dbReference type="NCBI Taxonomy" id="2571141"/>
    <lineage>
        <taxon>Bacteria</taxon>
        <taxon>Bacillati</taxon>
        <taxon>Actinomycetota</taxon>
        <taxon>Actinomycetes</taxon>
        <taxon>Kitasatosporales</taxon>
        <taxon>Streptomycetaceae</taxon>
        <taxon>Actinacidiphila</taxon>
    </lineage>
</organism>
<reference evidence="6 7" key="1">
    <citation type="submission" date="2019-04" db="EMBL/GenBank/DDBJ databases">
        <title>Streptomyces oryziradicis sp. nov., a novel actinomycete isolated from rhizosphere soil of rice (Oryza sativa L.).</title>
        <authorList>
            <person name="Li C."/>
        </authorList>
    </citation>
    <scope>NUCLEOTIDE SEQUENCE [LARGE SCALE GENOMIC DNA]</scope>
    <source>
        <strain evidence="6 7">NEAU-C40</strain>
    </source>
</reference>
<dbReference type="GO" id="GO:0045892">
    <property type="term" value="P:negative regulation of DNA-templated transcription"/>
    <property type="evidence" value="ECO:0007669"/>
    <property type="project" value="UniProtKB-ARBA"/>
</dbReference>
<comment type="caution">
    <text evidence="6">The sequence shown here is derived from an EMBL/GenBank/DDBJ whole genome shotgun (WGS) entry which is preliminary data.</text>
</comment>
<dbReference type="PANTHER" id="PTHR47506:SF1">
    <property type="entry name" value="HTH-TYPE TRANSCRIPTIONAL REGULATOR YJDC"/>
    <property type="match status" value="1"/>
</dbReference>
<name>A0A4U0S6G0_9ACTN</name>
<evidence type="ECO:0000313" key="6">
    <source>
        <dbReference type="EMBL" id="TKA04676.1"/>
    </source>
</evidence>
<evidence type="ECO:0000256" key="3">
    <source>
        <dbReference type="ARBA" id="ARBA00023163"/>
    </source>
</evidence>
<dbReference type="EMBL" id="SUMC01000049">
    <property type="protein sequence ID" value="TKA04676.1"/>
    <property type="molecule type" value="Genomic_DNA"/>
</dbReference>
<dbReference type="RefSeq" id="WP_136728194.1">
    <property type="nucleotide sequence ID" value="NZ_SUMC01000049.1"/>
</dbReference>
<dbReference type="PRINTS" id="PR00455">
    <property type="entry name" value="HTHTETR"/>
</dbReference>
<dbReference type="Pfam" id="PF00440">
    <property type="entry name" value="TetR_N"/>
    <property type="match status" value="1"/>
</dbReference>
<evidence type="ECO:0000256" key="4">
    <source>
        <dbReference type="PROSITE-ProRule" id="PRU00335"/>
    </source>
</evidence>
<gene>
    <name evidence="6" type="ORF">FCI23_34950</name>
</gene>
<feature type="domain" description="HTH tetR-type" evidence="5">
    <location>
        <begin position="11"/>
        <end position="71"/>
    </location>
</feature>
<dbReference type="Proteomes" id="UP000305778">
    <property type="component" value="Unassembled WGS sequence"/>
</dbReference>